<evidence type="ECO:0000256" key="8">
    <source>
        <dbReference type="ARBA" id="ARBA00022692"/>
    </source>
</evidence>
<evidence type="ECO:0000256" key="10">
    <source>
        <dbReference type="ARBA" id="ARBA00022777"/>
    </source>
</evidence>
<keyword evidence="9" id="KW-0547">Nucleotide-binding</keyword>
<dbReference type="InterPro" id="IPR003856">
    <property type="entry name" value="LPS_length_determ_N"/>
</dbReference>
<keyword evidence="6" id="KW-0997">Cell inner membrane</keyword>
<dbReference type="Pfam" id="PF13614">
    <property type="entry name" value="AAA_31"/>
    <property type="match status" value="1"/>
</dbReference>
<dbReference type="InterPro" id="IPR027417">
    <property type="entry name" value="P-loop_NTPase"/>
</dbReference>
<keyword evidence="7 21" id="KW-0808">Transferase</keyword>
<dbReference type="GO" id="GO:0042802">
    <property type="term" value="F:identical protein binding"/>
    <property type="evidence" value="ECO:0007669"/>
    <property type="project" value="UniProtKB-ARBA"/>
</dbReference>
<reference evidence="21" key="1">
    <citation type="journal article" date="2020" name="mSystems">
        <title>Genome- and Community-Level Interaction Insights into Carbon Utilization and Element Cycling Functions of Hydrothermarchaeota in Hydrothermal Sediment.</title>
        <authorList>
            <person name="Zhou Z."/>
            <person name="Liu Y."/>
            <person name="Xu W."/>
            <person name="Pan J."/>
            <person name="Luo Z.H."/>
            <person name="Li M."/>
        </authorList>
    </citation>
    <scope>NUCLEOTIDE SEQUENCE</scope>
    <source>
        <strain evidence="21">HyVt-388</strain>
    </source>
</reference>
<evidence type="ECO:0000259" key="18">
    <source>
        <dbReference type="Pfam" id="PF02706"/>
    </source>
</evidence>
<evidence type="ECO:0000256" key="17">
    <source>
        <dbReference type="SAM" id="Phobius"/>
    </source>
</evidence>
<evidence type="ECO:0000256" key="12">
    <source>
        <dbReference type="ARBA" id="ARBA00022989"/>
    </source>
</evidence>
<evidence type="ECO:0000256" key="14">
    <source>
        <dbReference type="ARBA" id="ARBA00023137"/>
    </source>
</evidence>
<proteinExistence type="inferred from homology"/>
<feature type="transmembrane region" description="Helical" evidence="17">
    <location>
        <begin position="38"/>
        <end position="58"/>
    </location>
</feature>
<keyword evidence="11" id="KW-0067">ATP-binding</keyword>
<dbReference type="Pfam" id="PF02706">
    <property type="entry name" value="Wzz"/>
    <property type="match status" value="1"/>
</dbReference>
<comment type="subcellular location">
    <subcellularLocation>
        <location evidence="1">Cell inner membrane</location>
        <topology evidence="1">Multi-pass membrane protein</topology>
    </subcellularLocation>
</comment>
<evidence type="ECO:0000256" key="11">
    <source>
        <dbReference type="ARBA" id="ARBA00022840"/>
    </source>
</evidence>
<dbReference type="CDD" id="cd05387">
    <property type="entry name" value="BY-kinase"/>
    <property type="match status" value="1"/>
</dbReference>
<keyword evidence="12 17" id="KW-1133">Transmembrane helix</keyword>
<keyword evidence="8 17" id="KW-0812">Transmembrane</keyword>
<evidence type="ECO:0000256" key="15">
    <source>
        <dbReference type="ARBA" id="ARBA00051245"/>
    </source>
</evidence>
<dbReference type="GO" id="GO:0005886">
    <property type="term" value="C:plasma membrane"/>
    <property type="evidence" value="ECO:0007669"/>
    <property type="project" value="UniProtKB-SubCell"/>
</dbReference>
<dbReference type="Gene3D" id="3.40.50.300">
    <property type="entry name" value="P-loop containing nucleotide triphosphate hydrolases"/>
    <property type="match status" value="1"/>
</dbReference>
<evidence type="ECO:0000259" key="19">
    <source>
        <dbReference type="Pfam" id="PF13614"/>
    </source>
</evidence>
<comment type="catalytic activity">
    <reaction evidence="15">
        <text>L-tyrosyl-[protein] + ATP = O-phospho-L-tyrosyl-[protein] + ADP + H(+)</text>
        <dbReference type="Rhea" id="RHEA:10596"/>
        <dbReference type="Rhea" id="RHEA-COMP:10136"/>
        <dbReference type="Rhea" id="RHEA-COMP:20101"/>
        <dbReference type="ChEBI" id="CHEBI:15378"/>
        <dbReference type="ChEBI" id="CHEBI:30616"/>
        <dbReference type="ChEBI" id="CHEBI:46858"/>
        <dbReference type="ChEBI" id="CHEBI:61978"/>
        <dbReference type="ChEBI" id="CHEBI:456216"/>
        <dbReference type="EC" id="2.7.10.2"/>
    </reaction>
</comment>
<dbReference type="PANTHER" id="PTHR32309">
    <property type="entry name" value="TYROSINE-PROTEIN KINASE"/>
    <property type="match status" value="1"/>
</dbReference>
<dbReference type="AlphaFoldDB" id="A0A9C9EN29"/>
<protein>
    <recommendedName>
        <fullName evidence="4">non-specific protein-tyrosine kinase</fullName>
        <ecNumber evidence="4">2.7.10.2</ecNumber>
    </recommendedName>
</protein>
<sequence length="790" mass="88978">MVRALQSRYFDSSDLHRGKMKKEPTLQDYIGVVMERRWLVGICVGVATVAALVLSFVLPKVYEARIKFKLDLSESKPVFFSEIYTPQRVDPVESQLEIVRSRTLARSVVKKLNLNFIVKNHKQYFFDSVYVSEKFPPGTYCLKFNDSRFSLVTKKGEIVGSGRVGELFDIDSLKFFIKEKPTDDIKIIIKEINESAEELQKKTSASQIKNTYLVLLKAKSSSPELAAAIANTLVDEYINYSLATVREAARGSKEFIESQISIFGEELNKAEEKLRQFKEKTGIFLLDESAKEIISSLAQFEVEKEKAIVELNEIESSIKNLEQELSKDEASYGAYKRMASFPTISTSPIIISLREKLKSLEIQRQELLQKSGENPKELSEIDNKIKQTEEELQKATKQIVLAGPSVSDPIFQSIISQIINNETRAIALQSRIDALNHIINRHNHRLKQLPEAEVNLAQLERQKMANEEIYTMLLGKLEESKIAEAMQISEARIIDRATVPDKPVAPKPKQNTVLGFLLGLFIGVASAFLLEYLDTSVKSSKEIEELTGASVLAAIPLVKDKEHPCIPTIEEPHSQIAEAYRILRTNLAFAAAAKPLKTLLITSTLPQEGKTTTCLNLGITLAQQGNKTVVLDCDFRRPMLHTYFSKYIKNKRHGLSDILLGRLKLKEAIVKTPTTENLSFITSGTIPSNPAELLGSKKMQDTIERLKDDFEFIILDAPPALGVADARVLGKIVDGILVVVMANKTNRDAVLEVKDELERSGEKIIGFVLNGVDLTHHYYRHRYYYYYPSK</sequence>
<evidence type="ECO:0000256" key="6">
    <source>
        <dbReference type="ARBA" id="ARBA00022519"/>
    </source>
</evidence>
<dbReference type="SUPFAM" id="SSF52540">
    <property type="entry name" value="P-loop containing nucleoside triphosphate hydrolases"/>
    <property type="match status" value="1"/>
</dbReference>
<gene>
    <name evidence="21" type="ORF">ENI34_04465</name>
</gene>
<keyword evidence="5" id="KW-1003">Cell membrane</keyword>
<accession>A0A9C9EN29</accession>
<name>A0A9C9EN29_UNCW3</name>
<dbReference type="PANTHER" id="PTHR32309:SF13">
    <property type="entry name" value="FERRIC ENTEROBACTIN TRANSPORT PROTEIN FEPE"/>
    <property type="match status" value="1"/>
</dbReference>
<dbReference type="Pfam" id="PF13807">
    <property type="entry name" value="GNVR"/>
    <property type="match status" value="1"/>
</dbReference>
<comment type="caution">
    <text evidence="21">The sequence shown here is derived from an EMBL/GenBank/DDBJ whole genome shotgun (WGS) entry which is preliminary data.</text>
</comment>
<dbReference type="GO" id="GO:0005524">
    <property type="term" value="F:ATP binding"/>
    <property type="evidence" value="ECO:0007669"/>
    <property type="project" value="UniProtKB-KW"/>
</dbReference>
<dbReference type="GO" id="GO:0004715">
    <property type="term" value="F:non-membrane spanning protein tyrosine kinase activity"/>
    <property type="evidence" value="ECO:0007669"/>
    <property type="project" value="UniProtKB-EC"/>
</dbReference>
<evidence type="ECO:0000256" key="1">
    <source>
        <dbReference type="ARBA" id="ARBA00004429"/>
    </source>
</evidence>
<feature type="domain" description="Tyrosine-protein kinase G-rich" evidence="20">
    <location>
        <begin position="456"/>
        <end position="529"/>
    </location>
</feature>
<evidence type="ECO:0000256" key="3">
    <source>
        <dbReference type="ARBA" id="ARBA00008883"/>
    </source>
</evidence>
<evidence type="ECO:0000256" key="16">
    <source>
        <dbReference type="SAM" id="Coils"/>
    </source>
</evidence>
<keyword evidence="14" id="KW-0829">Tyrosine-protein kinase</keyword>
<dbReference type="EMBL" id="DRIG01000047">
    <property type="protein sequence ID" value="HEC78381.1"/>
    <property type="molecule type" value="Genomic_DNA"/>
</dbReference>
<feature type="coiled-coil region" evidence="16">
    <location>
        <begin position="253"/>
        <end position="398"/>
    </location>
</feature>
<keyword evidence="13 17" id="KW-0472">Membrane</keyword>
<dbReference type="EC" id="2.7.10.2" evidence="4"/>
<dbReference type="InterPro" id="IPR032807">
    <property type="entry name" value="GNVR"/>
</dbReference>
<dbReference type="NCBIfam" id="TIGR01007">
    <property type="entry name" value="eps_fam"/>
    <property type="match status" value="1"/>
</dbReference>
<dbReference type="InterPro" id="IPR025669">
    <property type="entry name" value="AAA_dom"/>
</dbReference>
<evidence type="ECO:0000256" key="5">
    <source>
        <dbReference type="ARBA" id="ARBA00022475"/>
    </source>
</evidence>
<comment type="similarity">
    <text evidence="2">Belongs to the CpsD/CapB family.</text>
</comment>
<feature type="domain" description="Polysaccharide chain length determinant N-terminal" evidence="18">
    <location>
        <begin position="26"/>
        <end position="112"/>
    </location>
</feature>
<dbReference type="Proteomes" id="UP000885826">
    <property type="component" value="Unassembled WGS sequence"/>
</dbReference>
<evidence type="ECO:0000256" key="2">
    <source>
        <dbReference type="ARBA" id="ARBA00007316"/>
    </source>
</evidence>
<keyword evidence="10" id="KW-0418">Kinase</keyword>
<evidence type="ECO:0000313" key="21">
    <source>
        <dbReference type="EMBL" id="HEC78381.1"/>
    </source>
</evidence>
<feature type="domain" description="AAA" evidence="19">
    <location>
        <begin position="609"/>
        <end position="742"/>
    </location>
</feature>
<dbReference type="InterPro" id="IPR005702">
    <property type="entry name" value="Wzc-like_C"/>
</dbReference>
<dbReference type="InterPro" id="IPR050445">
    <property type="entry name" value="Bact_polysacc_biosynth/exp"/>
</dbReference>
<evidence type="ECO:0000256" key="7">
    <source>
        <dbReference type="ARBA" id="ARBA00022679"/>
    </source>
</evidence>
<dbReference type="FunFam" id="3.40.50.300:FF:000527">
    <property type="entry name" value="Tyrosine-protein kinase etk"/>
    <property type="match status" value="1"/>
</dbReference>
<evidence type="ECO:0000256" key="9">
    <source>
        <dbReference type="ARBA" id="ARBA00022741"/>
    </source>
</evidence>
<keyword evidence="16" id="KW-0175">Coiled coil</keyword>
<evidence type="ECO:0000313" key="22">
    <source>
        <dbReference type="Proteomes" id="UP000885826"/>
    </source>
</evidence>
<evidence type="ECO:0000256" key="4">
    <source>
        <dbReference type="ARBA" id="ARBA00011903"/>
    </source>
</evidence>
<organism evidence="21 22">
    <name type="scientific">candidate division WOR-3 bacterium</name>
    <dbReference type="NCBI Taxonomy" id="2052148"/>
    <lineage>
        <taxon>Bacteria</taxon>
        <taxon>Bacteria division WOR-3</taxon>
    </lineage>
</organism>
<evidence type="ECO:0000259" key="20">
    <source>
        <dbReference type="Pfam" id="PF13807"/>
    </source>
</evidence>
<evidence type="ECO:0000256" key="13">
    <source>
        <dbReference type="ARBA" id="ARBA00023136"/>
    </source>
</evidence>
<comment type="similarity">
    <text evidence="3">Belongs to the etk/wzc family.</text>
</comment>